<dbReference type="Gene3D" id="3.10.450.40">
    <property type="match status" value="1"/>
</dbReference>
<comment type="caution">
    <text evidence="3">The sequence shown here is derived from an EMBL/GenBank/DDBJ whole genome shotgun (WGS) entry which is preliminary data.</text>
</comment>
<dbReference type="Pfam" id="PF03413">
    <property type="entry name" value="PepSY"/>
    <property type="match status" value="1"/>
</dbReference>
<sequence length="127" mass="14509">MPLTLTISRYWQRLTRMRLRKAMSVNVVVAVFASALAGSAIGDQPWEALHSEVQRGDVVPLESILDWLEANYIGEVIEVEIEREDGHVEYEIKLLGAQNQVVEFEFDGHSGQLMKIEGVRINEMRRQ</sequence>
<keyword evidence="1" id="KW-0732">Signal</keyword>
<evidence type="ECO:0000313" key="3">
    <source>
        <dbReference type="EMBL" id="HCA03247.1"/>
    </source>
</evidence>
<name>A0A3D0KI32_9GAMM</name>
<evidence type="ECO:0000256" key="1">
    <source>
        <dbReference type="SAM" id="SignalP"/>
    </source>
</evidence>
<gene>
    <name evidence="3" type="ORF">DEO68_13985</name>
</gene>
<feature type="signal peptide" evidence="1">
    <location>
        <begin position="1"/>
        <end position="37"/>
    </location>
</feature>
<evidence type="ECO:0000259" key="2">
    <source>
        <dbReference type="Pfam" id="PF03413"/>
    </source>
</evidence>
<dbReference type="InterPro" id="IPR025711">
    <property type="entry name" value="PepSY"/>
</dbReference>
<dbReference type="EMBL" id="DOTR01000081">
    <property type="protein sequence ID" value="HCA03247.1"/>
    <property type="molecule type" value="Genomic_DNA"/>
</dbReference>
<protein>
    <recommendedName>
        <fullName evidence="2">PepSY domain-containing protein</fullName>
    </recommendedName>
</protein>
<dbReference type="AlphaFoldDB" id="A0A3D0KI32"/>
<organism evidence="3">
    <name type="scientific">Halomonas campaniensis</name>
    <dbReference type="NCBI Taxonomy" id="213554"/>
    <lineage>
        <taxon>Bacteria</taxon>
        <taxon>Pseudomonadati</taxon>
        <taxon>Pseudomonadota</taxon>
        <taxon>Gammaproteobacteria</taxon>
        <taxon>Oceanospirillales</taxon>
        <taxon>Halomonadaceae</taxon>
        <taxon>Halomonas</taxon>
    </lineage>
</organism>
<feature type="chain" id="PRO_5017712039" description="PepSY domain-containing protein" evidence="1">
    <location>
        <begin position="38"/>
        <end position="127"/>
    </location>
</feature>
<accession>A0A3D0KI32</accession>
<proteinExistence type="predicted"/>
<feature type="domain" description="PepSY" evidence="2">
    <location>
        <begin position="60"/>
        <end position="117"/>
    </location>
</feature>
<reference evidence="3" key="1">
    <citation type="journal article" date="2018" name="Nat. Biotechnol.">
        <title>A standardized bacterial taxonomy based on genome phylogeny substantially revises the tree of life.</title>
        <authorList>
            <person name="Parks D.H."/>
            <person name="Chuvochina M."/>
            <person name="Waite D.W."/>
            <person name="Rinke C."/>
            <person name="Skarshewski A."/>
            <person name="Chaumeil P.A."/>
            <person name="Hugenholtz P."/>
        </authorList>
    </citation>
    <scope>NUCLEOTIDE SEQUENCE [LARGE SCALE GENOMIC DNA]</scope>
    <source>
        <strain evidence="3">UBA11284</strain>
    </source>
</reference>